<evidence type="ECO:0000259" key="10">
    <source>
        <dbReference type="PROSITE" id="PS51671"/>
    </source>
</evidence>
<dbReference type="PROSITE" id="PS51880">
    <property type="entry name" value="TGS"/>
    <property type="match status" value="1"/>
</dbReference>
<dbReference type="InterPro" id="IPR043519">
    <property type="entry name" value="NT_sf"/>
</dbReference>
<evidence type="ECO:0000256" key="6">
    <source>
        <dbReference type="ARBA" id="ARBA00033308"/>
    </source>
</evidence>
<evidence type="ECO:0000259" key="11">
    <source>
        <dbReference type="PROSITE" id="PS51880"/>
    </source>
</evidence>
<dbReference type="Gene3D" id="1.10.3210.10">
    <property type="entry name" value="Hypothetical protein af1432"/>
    <property type="match status" value="1"/>
</dbReference>
<dbReference type="InterPro" id="IPR033655">
    <property type="entry name" value="TGS_RelA/SpoT"/>
</dbReference>
<gene>
    <name evidence="12" type="primary">relA</name>
    <name evidence="12" type="ORF">C3L24_01195</name>
</gene>
<dbReference type="InterPro" id="IPR002912">
    <property type="entry name" value="ACT_dom"/>
</dbReference>
<protein>
    <recommendedName>
        <fullName evidence="1">GTP pyrophosphokinase</fullName>
        <ecNumber evidence="3">3.1.7.2</ecNumber>
    </recommendedName>
    <alternativeName>
        <fullName evidence="5">(p)ppGpp synthase</fullName>
    </alternativeName>
    <alternativeName>
        <fullName evidence="4">ATP:GTP 3'-pyrophosphotransferase</fullName>
    </alternativeName>
    <alternativeName>
        <fullName evidence="6">ppGpp synthase I</fullName>
    </alternativeName>
</protein>
<dbReference type="InterPro" id="IPR012675">
    <property type="entry name" value="Beta-grasp_dom_sf"/>
</dbReference>
<name>A0A6N4E7L9_9GAMM</name>
<dbReference type="EC" id="3.1.7.2" evidence="3"/>
<dbReference type="AlphaFoldDB" id="A0A6N4E7L9"/>
<reference evidence="12 13" key="1">
    <citation type="submission" date="2018-01" db="EMBL/GenBank/DDBJ databases">
        <title>Novel co-symbiosis in the lucinid bivalve Phacoides pectinatus.</title>
        <authorList>
            <person name="Lim S.J."/>
            <person name="Davis B.G."/>
            <person name="Gill D.E."/>
            <person name="Engel A.S."/>
            <person name="Anderson L.C."/>
            <person name="Campbell B.J."/>
        </authorList>
    </citation>
    <scope>NUCLEOTIDE SEQUENCE [LARGE SCALE GENOMIC DNA]</scope>
    <source>
        <strain evidence="12">N3_P5</strain>
    </source>
</reference>
<evidence type="ECO:0000256" key="5">
    <source>
        <dbReference type="ARBA" id="ARBA00032407"/>
    </source>
</evidence>
<dbReference type="Proteomes" id="UP000250928">
    <property type="component" value="Unassembled WGS sequence"/>
</dbReference>
<evidence type="ECO:0000256" key="4">
    <source>
        <dbReference type="ARBA" id="ARBA00029754"/>
    </source>
</evidence>
<dbReference type="CDD" id="cd04876">
    <property type="entry name" value="ACT_RelA-SpoT"/>
    <property type="match status" value="1"/>
</dbReference>
<dbReference type="Pfam" id="PF13291">
    <property type="entry name" value="ACT_4"/>
    <property type="match status" value="1"/>
</dbReference>
<dbReference type="Pfam" id="PF04607">
    <property type="entry name" value="RelA_SpoT"/>
    <property type="match status" value="1"/>
</dbReference>
<dbReference type="InterPro" id="IPR045600">
    <property type="entry name" value="RelA/SpoT_AH_RIS"/>
</dbReference>
<dbReference type="FunFam" id="3.30.460.10:FF:000001">
    <property type="entry name" value="GTP pyrophosphokinase RelA"/>
    <property type="match status" value="1"/>
</dbReference>
<dbReference type="GO" id="GO:0015969">
    <property type="term" value="P:guanosine tetraphosphate metabolic process"/>
    <property type="evidence" value="ECO:0007669"/>
    <property type="project" value="InterPro"/>
</dbReference>
<dbReference type="SUPFAM" id="SSF109604">
    <property type="entry name" value="HD-domain/PDEase-like"/>
    <property type="match status" value="1"/>
</dbReference>
<dbReference type="InterPro" id="IPR004811">
    <property type="entry name" value="RelA/Spo_fam"/>
</dbReference>
<evidence type="ECO:0000256" key="2">
    <source>
        <dbReference type="ARBA" id="ARBA00024329"/>
    </source>
</evidence>
<dbReference type="InterPro" id="IPR012676">
    <property type="entry name" value="TGS-like"/>
</dbReference>
<dbReference type="PANTHER" id="PTHR21262">
    <property type="entry name" value="GUANOSINE-3',5'-BIS DIPHOSPHATE 3'-PYROPHOSPHOHYDROLASE"/>
    <property type="match status" value="1"/>
</dbReference>
<evidence type="ECO:0000313" key="13">
    <source>
        <dbReference type="Proteomes" id="UP000250928"/>
    </source>
</evidence>
<evidence type="ECO:0000256" key="3">
    <source>
        <dbReference type="ARBA" id="ARBA00024387"/>
    </source>
</evidence>
<evidence type="ECO:0000256" key="8">
    <source>
        <dbReference type="RuleBase" id="RU003847"/>
    </source>
</evidence>
<dbReference type="GO" id="GO:0015949">
    <property type="term" value="P:nucleobase-containing small molecule interconversion"/>
    <property type="evidence" value="ECO:0007669"/>
    <property type="project" value="UniProtKB-ARBA"/>
</dbReference>
<dbReference type="FunFam" id="3.10.20.30:FF:000002">
    <property type="entry name" value="GTP pyrophosphokinase (RelA/SpoT)"/>
    <property type="match status" value="1"/>
</dbReference>
<evidence type="ECO:0000256" key="9">
    <source>
        <dbReference type="SAM" id="MobiDB-lite"/>
    </source>
</evidence>
<dbReference type="GO" id="GO:0016301">
    <property type="term" value="F:kinase activity"/>
    <property type="evidence" value="ECO:0007669"/>
    <property type="project" value="UniProtKB-KW"/>
</dbReference>
<comment type="catalytic activity">
    <reaction evidence="7">
        <text>guanosine 3',5'-bis(diphosphate) + H2O = GDP + diphosphate + H(+)</text>
        <dbReference type="Rhea" id="RHEA:14253"/>
        <dbReference type="ChEBI" id="CHEBI:15377"/>
        <dbReference type="ChEBI" id="CHEBI:15378"/>
        <dbReference type="ChEBI" id="CHEBI:33019"/>
        <dbReference type="ChEBI" id="CHEBI:58189"/>
        <dbReference type="ChEBI" id="CHEBI:77828"/>
        <dbReference type="EC" id="3.1.7.2"/>
    </reaction>
</comment>
<dbReference type="SUPFAM" id="SSF81301">
    <property type="entry name" value="Nucleotidyltransferase"/>
    <property type="match status" value="1"/>
</dbReference>
<feature type="compositionally biased region" description="Basic residues" evidence="9">
    <location>
        <begin position="578"/>
        <end position="589"/>
    </location>
</feature>
<keyword evidence="12" id="KW-0808">Transferase</keyword>
<dbReference type="Gene3D" id="3.10.20.30">
    <property type="match status" value="1"/>
</dbReference>
<proteinExistence type="inferred from homology"/>
<dbReference type="GO" id="GO:0005886">
    <property type="term" value="C:plasma membrane"/>
    <property type="evidence" value="ECO:0007669"/>
    <property type="project" value="TreeGrafter"/>
</dbReference>
<feature type="domain" description="ACT" evidence="10">
    <location>
        <begin position="667"/>
        <end position="741"/>
    </location>
</feature>
<dbReference type="GO" id="GO:0042594">
    <property type="term" value="P:response to starvation"/>
    <property type="evidence" value="ECO:0007669"/>
    <property type="project" value="TreeGrafter"/>
</dbReference>
<dbReference type="InterPro" id="IPR004095">
    <property type="entry name" value="TGS"/>
</dbReference>
<dbReference type="Pfam" id="PF19296">
    <property type="entry name" value="RelA_AH_RIS"/>
    <property type="match status" value="1"/>
</dbReference>
<feature type="region of interest" description="Disordered" evidence="9">
    <location>
        <begin position="560"/>
        <end position="590"/>
    </location>
</feature>
<dbReference type="Gene3D" id="3.30.70.260">
    <property type="match status" value="1"/>
</dbReference>
<dbReference type="FunFam" id="1.10.3210.10:FF:000001">
    <property type="entry name" value="GTP pyrophosphokinase RelA"/>
    <property type="match status" value="1"/>
</dbReference>
<dbReference type="Pfam" id="PF13328">
    <property type="entry name" value="HD_4"/>
    <property type="match status" value="1"/>
</dbReference>
<keyword evidence="12" id="KW-0418">Kinase</keyword>
<dbReference type="SMART" id="SM00954">
    <property type="entry name" value="RelA_SpoT"/>
    <property type="match status" value="1"/>
</dbReference>
<evidence type="ECO:0000313" key="12">
    <source>
        <dbReference type="EMBL" id="PUE05435.1"/>
    </source>
</evidence>
<comment type="pathway">
    <text evidence="2">Purine metabolism; ppGpp biosynthesis; ppGpp from GDP: step 1/1.</text>
</comment>
<dbReference type="Pfam" id="PF02824">
    <property type="entry name" value="TGS"/>
    <property type="match status" value="1"/>
</dbReference>
<accession>A0A6N4E7L9</accession>
<evidence type="ECO:0000256" key="7">
    <source>
        <dbReference type="ARBA" id="ARBA00047968"/>
    </source>
</evidence>
<dbReference type="SUPFAM" id="SSF81271">
    <property type="entry name" value="TGS-like"/>
    <property type="match status" value="1"/>
</dbReference>
<dbReference type="PANTHER" id="PTHR21262:SF31">
    <property type="entry name" value="GTP PYROPHOSPHOKINASE"/>
    <property type="match status" value="1"/>
</dbReference>
<comment type="caution">
    <text evidence="12">The sequence shown here is derived from an EMBL/GenBank/DDBJ whole genome shotgun (WGS) entry which is preliminary data.</text>
</comment>
<sequence>MVSVITRVPAEDALDRQAILAWVDGLAGRRDAGEQRRLADACKLAIEVHREGRERTGESTLRHALAVAEILDDMGLDWETLVAAILHDVVAHETVSLDQIETRFGAAVARMVKDMARIGSLAGVRTGEDRAGMAGHTENLRRMLLSIADDIRVLLIVLAERLHEMRLLKNLSREFQVREARETQELYAPLANRLGIWQIKWELEDLCLRYLEPDAYKEIASALDGRRADRERFISDVMSLLRGKFDAIGLQARISGRPKHIFSIWKKMRRKAVQIDQIFDLRAVRVLVDSVADCYAALGVVHGLWRHIPGEFDDYIATPKANMYRSIHTAVVGPEEKPLEVQIRTHDMHDHAELGVAAHWRYKESGGREDPAFQRRIAQMRNWLEMKEEPVEREEGGDDFRGELEARQIYVLTPQGKVVELPKGATAVDFAYAIHSSVGDRCRGARVNGRIAPLTQPLESGQSVEIITVKEGGPSRDWLSPHHGYIKTSRARARVRHWFKQQDFAEHLQQGRASLEKEITRLGVHKPDLERAARRFNMKRVDDLLAAIGRGELSPIQIAGMGERSEPGGGAEQPPIPPRRRAHHRKRAGGRGEVVVEGVDDLMTHMARCCKPVPNDRIVGFITRGRGVTVHRRDCKMIKALREPDQGRLVDVVWADAVASGGGYPVDVRVFASDRKGLLRDISAILANEEVDVQGVHTQTDRKADRAAMRFTIEVESMRQLSRVLEKIAQLPEVLDVRRQV</sequence>
<dbReference type="EMBL" id="PQCO01000078">
    <property type="protein sequence ID" value="PUE05435.1"/>
    <property type="molecule type" value="Genomic_DNA"/>
</dbReference>
<comment type="similarity">
    <text evidence="8">Belongs to the relA/spoT family.</text>
</comment>
<dbReference type="InterPro" id="IPR007685">
    <property type="entry name" value="RelA_SpoT"/>
</dbReference>
<dbReference type="PROSITE" id="PS51671">
    <property type="entry name" value="ACT"/>
    <property type="match status" value="1"/>
</dbReference>
<dbReference type="SUPFAM" id="SSF55021">
    <property type="entry name" value="ACT-like"/>
    <property type="match status" value="1"/>
</dbReference>
<feature type="domain" description="TGS" evidence="11">
    <location>
        <begin position="407"/>
        <end position="468"/>
    </location>
</feature>
<organism evidence="12 13">
    <name type="scientific">Candidatus Sedimenticola endophacoides</name>
    <dbReference type="NCBI Taxonomy" id="2548426"/>
    <lineage>
        <taxon>Bacteria</taxon>
        <taxon>Pseudomonadati</taxon>
        <taxon>Pseudomonadota</taxon>
        <taxon>Gammaproteobacteria</taxon>
        <taxon>Chromatiales</taxon>
        <taxon>Sedimenticolaceae</taxon>
        <taxon>Sedimenticola</taxon>
    </lineage>
</organism>
<evidence type="ECO:0000256" key="1">
    <source>
        <dbReference type="ARBA" id="ARBA00019852"/>
    </source>
</evidence>
<dbReference type="CDD" id="cd05399">
    <property type="entry name" value="NT_Rel-Spo_like"/>
    <property type="match status" value="1"/>
</dbReference>
<dbReference type="NCBIfam" id="TIGR00691">
    <property type="entry name" value="spoT_relA"/>
    <property type="match status" value="1"/>
</dbReference>
<dbReference type="GO" id="GO:0008893">
    <property type="term" value="F:guanosine-3',5'-bis(diphosphate) 3'-diphosphatase activity"/>
    <property type="evidence" value="ECO:0007669"/>
    <property type="project" value="UniProtKB-EC"/>
</dbReference>
<comment type="function">
    <text evidence="8">In eubacteria ppGpp (guanosine 3'-diphosphate 5'-diphosphate) is a mediator of the stringent response that coordinates a variety of cellular activities in response to changes in nutritional abundance.</text>
</comment>
<dbReference type="GO" id="GO:0008728">
    <property type="term" value="F:GTP diphosphokinase activity"/>
    <property type="evidence" value="ECO:0007669"/>
    <property type="project" value="TreeGrafter"/>
</dbReference>
<dbReference type="CDD" id="cd01668">
    <property type="entry name" value="TGS_RSH"/>
    <property type="match status" value="1"/>
</dbReference>
<dbReference type="Gene3D" id="3.30.460.10">
    <property type="entry name" value="Beta Polymerase, domain 2"/>
    <property type="match status" value="1"/>
</dbReference>
<dbReference type="InterPro" id="IPR045865">
    <property type="entry name" value="ACT-like_dom_sf"/>
</dbReference>